<organism evidence="2">
    <name type="scientific">bioreactor metagenome</name>
    <dbReference type="NCBI Taxonomy" id="1076179"/>
    <lineage>
        <taxon>unclassified sequences</taxon>
        <taxon>metagenomes</taxon>
        <taxon>ecological metagenomes</taxon>
    </lineage>
</organism>
<keyword evidence="1" id="KW-0472">Membrane</keyword>
<feature type="transmembrane region" description="Helical" evidence="1">
    <location>
        <begin position="49"/>
        <end position="70"/>
    </location>
</feature>
<evidence type="ECO:0000313" key="2">
    <source>
        <dbReference type="EMBL" id="MPM10377.1"/>
    </source>
</evidence>
<keyword evidence="1" id="KW-0812">Transmembrane</keyword>
<protein>
    <submittedName>
        <fullName evidence="2">Uncharacterized protein</fullName>
    </submittedName>
</protein>
<gene>
    <name evidence="2" type="ORF">SDC9_56708</name>
</gene>
<dbReference type="EMBL" id="VSSQ01001685">
    <property type="protein sequence ID" value="MPM10377.1"/>
    <property type="molecule type" value="Genomic_DNA"/>
</dbReference>
<keyword evidence="1" id="KW-1133">Transmembrane helix</keyword>
<evidence type="ECO:0000256" key="1">
    <source>
        <dbReference type="SAM" id="Phobius"/>
    </source>
</evidence>
<sequence>MKKEIYVNTRKSMKDAIDEKYDVIVVTGEIVEEVKKEANSNVKKTINNLSNISIIGGIFVFPLLIAGLAGKVLSKDDFKKYNVEIDGDTIVLTRKK</sequence>
<reference evidence="2" key="1">
    <citation type="submission" date="2019-08" db="EMBL/GenBank/DDBJ databases">
        <authorList>
            <person name="Kucharzyk K."/>
            <person name="Murdoch R.W."/>
            <person name="Higgins S."/>
            <person name="Loffler F."/>
        </authorList>
    </citation>
    <scope>NUCLEOTIDE SEQUENCE</scope>
</reference>
<name>A0A644X342_9ZZZZ</name>
<accession>A0A644X342</accession>
<comment type="caution">
    <text evidence="2">The sequence shown here is derived from an EMBL/GenBank/DDBJ whole genome shotgun (WGS) entry which is preliminary data.</text>
</comment>
<dbReference type="AlphaFoldDB" id="A0A644X342"/>
<proteinExistence type="predicted"/>